<organism evidence="1 2">
    <name type="scientific">Halteria grandinella</name>
    <dbReference type="NCBI Taxonomy" id="5974"/>
    <lineage>
        <taxon>Eukaryota</taxon>
        <taxon>Sar</taxon>
        <taxon>Alveolata</taxon>
        <taxon>Ciliophora</taxon>
        <taxon>Intramacronucleata</taxon>
        <taxon>Spirotrichea</taxon>
        <taxon>Stichotrichia</taxon>
        <taxon>Sporadotrichida</taxon>
        <taxon>Halteriidae</taxon>
        <taxon>Halteria</taxon>
    </lineage>
</organism>
<reference evidence="1" key="1">
    <citation type="submission" date="2019-06" db="EMBL/GenBank/DDBJ databases">
        <authorList>
            <person name="Zheng W."/>
        </authorList>
    </citation>
    <scope>NUCLEOTIDE SEQUENCE</scope>
    <source>
        <strain evidence="1">QDHG01</strain>
    </source>
</reference>
<sequence length="74" mass="8115">MQTSPRVQLPTGLFSGGGASSPQLDHHNSFCNAVLSWWLSRERSSKLNCLHFTGKEAQHSLCDMQACPLLNSSI</sequence>
<dbReference type="AlphaFoldDB" id="A0A8J8NWA3"/>
<proteinExistence type="predicted"/>
<evidence type="ECO:0000313" key="2">
    <source>
        <dbReference type="Proteomes" id="UP000785679"/>
    </source>
</evidence>
<protein>
    <submittedName>
        <fullName evidence="1">Uncharacterized protein</fullName>
    </submittedName>
</protein>
<dbReference type="Proteomes" id="UP000785679">
    <property type="component" value="Unassembled WGS sequence"/>
</dbReference>
<name>A0A8J8NWA3_HALGN</name>
<accession>A0A8J8NWA3</accession>
<keyword evidence="2" id="KW-1185">Reference proteome</keyword>
<gene>
    <name evidence="1" type="ORF">FGO68_gene3796</name>
</gene>
<dbReference type="EMBL" id="RRYP01004114">
    <property type="protein sequence ID" value="TNV83152.1"/>
    <property type="molecule type" value="Genomic_DNA"/>
</dbReference>
<comment type="caution">
    <text evidence="1">The sequence shown here is derived from an EMBL/GenBank/DDBJ whole genome shotgun (WGS) entry which is preliminary data.</text>
</comment>
<evidence type="ECO:0000313" key="1">
    <source>
        <dbReference type="EMBL" id="TNV83152.1"/>
    </source>
</evidence>